<comment type="subcellular location">
    <subcellularLocation>
        <location evidence="1">Cytoplasm</location>
    </subcellularLocation>
</comment>
<reference evidence="11 12" key="1">
    <citation type="journal article" date="2018" name="Elife">
        <title>Firefly genomes illuminate parallel origins of bioluminescence in beetles.</title>
        <authorList>
            <person name="Fallon T.R."/>
            <person name="Lower S.E."/>
            <person name="Chang C.H."/>
            <person name="Bessho-Uehara M."/>
            <person name="Martin G.J."/>
            <person name="Bewick A.J."/>
            <person name="Behringer M."/>
            <person name="Debat H.J."/>
            <person name="Wong I."/>
            <person name="Day J.C."/>
            <person name="Suvorov A."/>
            <person name="Silva C.J."/>
            <person name="Stanger-Hall K.F."/>
            <person name="Hall D.W."/>
            <person name="Schmitz R.J."/>
            <person name="Nelson D.R."/>
            <person name="Lewis S.M."/>
            <person name="Shigenobu S."/>
            <person name="Bybee S.M."/>
            <person name="Larracuente A.M."/>
            <person name="Oba Y."/>
            <person name="Weng J.K."/>
        </authorList>
    </citation>
    <scope>NUCLEOTIDE SEQUENCE [LARGE SCALE GENOMIC DNA]</scope>
    <source>
        <strain evidence="11">1611_PpyrPB1</strain>
        <tissue evidence="11">Whole body</tissue>
    </source>
</reference>
<dbReference type="SUPFAM" id="SSF56112">
    <property type="entry name" value="Protein kinase-like (PK-like)"/>
    <property type="match status" value="1"/>
</dbReference>
<keyword evidence="3" id="KW-0963">Cytoplasm</keyword>
<feature type="domain" description="Aminoglycoside phosphotransferase" evidence="10">
    <location>
        <begin position="43"/>
        <end position="264"/>
    </location>
</feature>
<dbReference type="Gene3D" id="3.30.200.20">
    <property type="entry name" value="Phosphorylase Kinase, domain 1"/>
    <property type="match status" value="1"/>
</dbReference>
<dbReference type="InterPro" id="IPR011009">
    <property type="entry name" value="Kinase-like_dom_sf"/>
</dbReference>
<dbReference type="InterPro" id="IPR050249">
    <property type="entry name" value="Pseudomonas-type_ThrB"/>
</dbReference>
<dbReference type="AlphaFoldDB" id="A0A5N4APL0"/>
<dbReference type="FunFam" id="3.30.200.20:FF:000549">
    <property type="entry name" value="hydroxylysine kinase"/>
    <property type="match status" value="1"/>
</dbReference>
<name>A0A5N4APL0_PHOPY</name>
<evidence type="ECO:0000259" key="10">
    <source>
        <dbReference type="Pfam" id="PF01636"/>
    </source>
</evidence>
<evidence type="ECO:0000256" key="6">
    <source>
        <dbReference type="ARBA" id="ARBA00036820"/>
    </source>
</evidence>
<evidence type="ECO:0000313" key="11">
    <source>
        <dbReference type="EMBL" id="KAB0799254.1"/>
    </source>
</evidence>
<evidence type="ECO:0000256" key="4">
    <source>
        <dbReference type="ARBA" id="ARBA00022679"/>
    </source>
</evidence>
<evidence type="ECO:0000256" key="1">
    <source>
        <dbReference type="ARBA" id="ARBA00004496"/>
    </source>
</evidence>
<proteinExistence type="inferred from homology"/>
<keyword evidence="12" id="KW-1185">Reference proteome</keyword>
<dbReference type="FunCoup" id="A0A5N4APL0">
    <property type="interactions" value="160"/>
</dbReference>
<dbReference type="OrthoDB" id="9973935at2759"/>
<comment type="similarity">
    <text evidence="2">Belongs to the aminoglycoside phosphotransferase family.</text>
</comment>
<dbReference type="FunFam" id="3.90.1200.10:FF:000007">
    <property type="entry name" value="hydroxylysine kinase isoform X1"/>
    <property type="match status" value="1"/>
</dbReference>
<dbReference type="Proteomes" id="UP000327044">
    <property type="component" value="Unassembled WGS sequence"/>
</dbReference>
<dbReference type="InterPro" id="IPR002575">
    <property type="entry name" value="Aminoglycoside_PTrfase"/>
</dbReference>
<sequence>MMNGPQVLKPGERITVVVTIGEIYEILKNLYGIVPKSLIELNGYDDKNYKVVVHNPNSNNDDQYVLKLMNSWDSQNVALVEGQNSIMLFLNSNGITCPKPVMNVNGKYYSIERFISGKHCVRLLEYVPGNILKEISPGPALYYQIGVYVAELDCLLKDFYHPAYDSHKLIWMLDSIPNVKEFLIAIEDDEKGKIINSILNEFENRVLSVSNTLEKGMIHGDINEQNIIVQSTDDKWELKGLIDFGDCNRSCYLFELAITITYMLILSKDLDVAGYVFAGYNSVRNVTNEEYSLLKICIMSRLCQSYTIGVYSYLQHPNNTYVLSSVADGWEILTRLREESEKDTLSKWKLIADNYEHVVEPSRAS</sequence>
<dbReference type="Gene3D" id="3.90.1200.10">
    <property type="match status" value="1"/>
</dbReference>
<comment type="caution">
    <text evidence="11">The sequence shown here is derived from an EMBL/GenBank/DDBJ whole genome shotgun (WGS) entry which is preliminary data.</text>
</comment>
<evidence type="ECO:0000256" key="8">
    <source>
        <dbReference type="ARBA" id="ARBA00038873"/>
    </source>
</evidence>
<comment type="catalytic activity">
    <reaction evidence="6">
        <text>(5R)-5-hydroxy-L-lysine + GTP = (5R)-5-phosphooxy-L-lysine + GDP + H(+)</text>
        <dbReference type="Rhea" id="RHEA:19049"/>
        <dbReference type="ChEBI" id="CHEBI:15378"/>
        <dbReference type="ChEBI" id="CHEBI:37565"/>
        <dbReference type="ChEBI" id="CHEBI:57882"/>
        <dbReference type="ChEBI" id="CHEBI:58189"/>
        <dbReference type="ChEBI" id="CHEBI:58357"/>
        <dbReference type="EC" id="2.7.1.81"/>
    </reaction>
</comment>
<accession>A0A5N4APL0</accession>
<evidence type="ECO:0000256" key="2">
    <source>
        <dbReference type="ARBA" id="ARBA00006219"/>
    </source>
</evidence>
<dbReference type="EC" id="2.7.1.81" evidence="8"/>
<evidence type="ECO:0000256" key="5">
    <source>
        <dbReference type="ARBA" id="ARBA00022777"/>
    </source>
</evidence>
<organism evidence="11 12">
    <name type="scientific">Photinus pyralis</name>
    <name type="common">Common eastern firefly</name>
    <name type="synonym">Lampyris pyralis</name>
    <dbReference type="NCBI Taxonomy" id="7054"/>
    <lineage>
        <taxon>Eukaryota</taxon>
        <taxon>Metazoa</taxon>
        <taxon>Ecdysozoa</taxon>
        <taxon>Arthropoda</taxon>
        <taxon>Hexapoda</taxon>
        <taxon>Insecta</taxon>
        <taxon>Pterygota</taxon>
        <taxon>Neoptera</taxon>
        <taxon>Endopterygota</taxon>
        <taxon>Coleoptera</taxon>
        <taxon>Polyphaga</taxon>
        <taxon>Elateriformia</taxon>
        <taxon>Elateroidea</taxon>
        <taxon>Lampyridae</taxon>
        <taxon>Lampyrinae</taxon>
        <taxon>Photinus</taxon>
    </lineage>
</organism>
<evidence type="ECO:0000313" key="12">
    <source>
        <dbReference type="Proteomes" id="UP000327044"/>
    </source>
</evidence>
<dbReference type="GO" id="GO:0047992">
    <property type="term" value="F:hydroxylysine kinase activity"/>
    <property type="evidence" value="ECO:0007669"/>
    <property type="project" value="UniProtKB-EC"/>
</dbReference>
<dbReference type="GO" id="GO:0005737">
    <property type="term" value="C:cytoplasm"/>
    <property type="evidence" value="ECO:0007669"/>
    <property type="project" value="UniProtKB-SubCell"/>
</dbReference>
<evidence type="ECO:0000256" key="9">
    <source>
        <dbReference type="ARBA" id="ARBA00040505"/>
    </source>
</evidence>
<dbReference type="PANTHER" id="PTHR21064">
    <property type="entry name" value="AMINOGLYCOSIDE PHOSPHOTRANSFERASE DOMAIN-CONTAINING PROTEIN-RELATED"/>
    <property type="match status" value="1"/>
</dbReference>
<evidence type="ECO:0000256" key="3">
    <source>
        <dbReference type="ARBA" id="ARBA00022490"/>
    </source>
</evidence>
<dbReference type="Pfam" id="PF01636">
    <property type="entry name" value="APH"/>
    <property type="match status" value="1"/>
</dbReference>
<protein>
    <recommendedName>
        <fullName evidence="9">Hydroxylysine kinase</fullName>
        <ecNumber evidence="8">2.7.1.81</ecNumber>
    </recommendedName>
</protein>
<gene>
    <name evidence="11" type="ORF">PPYR_07134</name>
</gene>
<comment type="function">
    <text evidence="7">Catalyzes the GTP-dependent phosphorylation of 5-hydroxy-L-lysine.</text>
</comment>
<keyword evidence="4" id="KW-0808">Transferase</keyword>
<evidence type="ECO:0000256" key="7">
    <source>
        <dbReference type="ARBA" id="ARBA00037368"/>
    </source>
</evidence>
<dbReference type="EMBL" id="VVIM01000005">
    <property type="protein sequence ID" value="KAB0799254.1"/>
    <property type="molecule type" value="Genomic_DNA"/>
</dbReference>
<dbReference type="InParanoid" id="A0A5N4APL0"/>
<dbReference type="PANTHER" id="PTHR21064:SF1">
    <property type="entry name" value="HYDROXYLYSINE KINASE"/>
    <property type="match status" value="1"/>
</dbReference>
<keyword evidence="5" id="KW-0418">Kinase</keyword>